<dbReference type="PROSITE" id="PS00130">
    <property type="entry name" value="U_DNA_GLYCOSYLASE"/>
    <property type="match status" value="1"/>
</dbReference>
<dbReference type="AlphaFoldDB" id="U3GZ49"/>
<evidence type="ECO:0000256" key="7">
    <source>
        <dbReference type="ARBA" id="ARBA00023204"/>
    </source>
</evidence>
<evidence type="ECO:0000256" key="5">
    <source>
        <dbReference type="ARBA" id="ARBA00022763"/>
    </source>
</evidence>
<dbReference type="GO" id="GO:0097510">
    <property type="term" value="P:base-excision repair, AP site formation via deaminated base removal"/>
    <property type="evidence" value="ECO:0007669"/>
    <property type="project" value="TreeGrafter"/>
</dbReference>
<protein>
    <recommendedName>
        <fullName evidence="4 8">Uracil-DNA glycosylase</fullName>
        <shortName evidence="8">UDG</shortName>
        <ecNumber evidence="4 8">3.2.2.27</ecNumber>
    </recommendedName>
</protein>
<evidence type="ECO:0000256" key="10">
    <source>
        <dbReference type="RuleBase" id="RU003780"/>
    </source>
</evidence>
<evidence type="ECO:0000313" key="13">
    <source>
        <dbReference type="Proteomes" id="UP000016943"/>
    </source>
</evidence>
<feature type="active site" description="Proton acceptor" evidence="8 9">
    <location>
        <position position="75"/>
    </location>
</feature>
<sequence length="224" mass="24162">MTTADCYHGCDYTEAALLAPVDHSWLDAGLQPEALRDVINHLAQDTRTIHPNPENVLRALSMPVAEVRVLILGQDPYPTPGHAVGLSFASDAPRLPRSLANIYKELHDDTATTRTTGNLDDWVDQGVLLLNTTLTVASGQAGSHSRIGWKKFTDTIIGIVDRPGVVALAWGAHAAHALADCQHMEVIASAHPSPLSARRGFFGSRPFSRANEALIAAGRQPINW</sequence>
<dbReference type="HOGENOM" id="CLU_032162_3_1_11"/>
<reference evidence="12 13" key="1">
    <citation type="journal article" date="2013" name="Genome Announc.">
        <title>Whole-Genome Sequence of the Clinical Strain Corynebacterium argentoratense DSM 44202, Isolated from a Human Throat Specimen.</title>
        <authorList>
            <person name="Bomholt C."/>
            <person name="Glaub A."/>
            <person name="Gravermann K."/>
            <person name="Albersmeier A."/>
            <person name="Brinkrolf K."/>
            <person name="Ruckert C."/>
            <person name="Tauch A."/>
        </authorList>
    </citation>
    <scope>NUCLEOTIDE SEQUENCE [LARGE SCALE GENOMIC DNA]</scope>
    <source>
        <strain evidence="12">DSM 44202</strain>
    </source>
</reference>
<name>U3GZ49_9CORY</name>
<evidence type="ECO:0000256" key="1">
    <source>
        <dbReference type="ARBA" id="ARBA00001400"/>
    </source>
</evidence>
<comment type="catalytic activity">
    <reaction evidence="1 8 10">
        <text>Hydrolyzes single-stranded DNA or mismatched double-stranded DNA and polynucleotides, releasing free uracil.</text>
        <dbReference type="EC" id="3.2.2.27"/>
    </reaction>
</comment>
<comment type="similarity">
    <text evidence="3 8 10">Belongs to the uracil-DNA glycosylase (UDG) superfamily. UNG family.</text>
</comment>
<evidence type="ECO:0000259" key="11">
    <source>
        <dbReference type="SMART" id="SM00986"/>
    </source>
</evidence>
<dbReference type="eggNOG" id="COG0692">
    <property type="taxonomic scope" value="Bacteria"/>
</dbReference>
<dbReference type="GO" id="GO:0004844">
    <property type="term" value="F:uracil DNA N-glycosylase activity"/>
    <property type="evidence" value="ECO:0007669"/>
    <property type="project" value="UniProtKB-UniRule"/>
</dbReference>
<dbReference type="OrthoDB" id="9804372at2"/>
<evidence type="ECO:0000256" key="6">
    <source>
        <dbReference type="ARBA" id="ARBA00022801"/>
    </source>
</evidence>
<dbReference type="STRING" id="1348662.CARG_04190"/>
<keyword evidence="6 8" id="KW-0378">Hydrolase</keyword>
<evidence type="ECO:0000256" key="9">
    <source>
        <dbReference type="PROSITE-ProRule" id="PRU10072"/>
    </source>
</evidence>
<dbReference type="HAMAP" id="MF_00148">
    <property type="entry name" value="UDG"/>
    <property type="match status" value="1"/>
</dbReference>
<comment type="subcellular location">
    <subcellularLocation>
        <location evidence="8">Cytoplasm</location>
    </subcellularLocation>
</comment>
<dbReference type="PANTHER" id="PTHR11264">
    <property type="entry name" value="URACIL-DNA GLYCOSYLASE"/>
    <property type="match status" value="1"/>
</dbReference>
<dbReference type="EC" id="3.2.2.27" evidence="4 8"/>
<dbReference type="NCBIfam" id="TIGR00628">
    <property type="entry name" value="ung"/>
    <property type="match status" value="1"/>
</dbReference>
<dbReference type="Proteomes" id="UP000016943">
    <property type="component" value="Chromosome"/>
</dbReference>
<keyword evidence="13" id="KW-1185">Reference proteome</keyword>
<dbReference type="CDD" id="cd10027">
    <property type="entry name" value="UDG-F1-like"/>
    <property type="match status" value="1"/>
</dbReference>
<dbReference type="PATRIC" id="fig|1348662.3.peg.823"/>
<keyword evidence="7 8" id="KW-0234">DNA repair</keyword>
<evidence type="ECO:0000256" key="2">
    <source>
        <dbReference type="ARBA" id="ARBA00002631"/>
    </source>
</evidence>
<accession>U3GZ49</accession>
<dbReference type="NCBIfam" id="NF003588">
    <property type="entry name" value="PRK05254.1-1"/>
    <property type="match status" value="1"/>
</dbReference>
<keyword evidence="5 8" id="KW-0227">DNA damage</keyword>
<dbReference type="GO" id="GO:0005737">
    <property type="term" value="C:cytoplasm"/>
    <property type="evidence" value="ECO:0007669"/>
    <property type="project" value="UniProtKB-SubCell"/>
</dbReference>
<dbReference type="InterPro" id="IPR036895">
    <property type="entry name" value="Uracil-DNA_glycosylase-like_sf"/>
</dbReference>
<dbReference type="GeneID" id="78249636"/>
<dbReference type="Gene3D" id="3.40.470.10">
    <property type="entry name" value="Uracil-DNA glycosylase-like domain"/>
    <property type="match status" value="1"/>
</dbReference>
<dbReference type="EMBL" id="CP006365">
    <property type="protein sequence ID" value="AGU14982.1"/>
    <property type="molecule type" value="Genomic_DNA"/>
</dbReference>
<feature type="domain" description="Uracil-DNA glycosylase-like" evidence="11">
    <location>
        <begin position="60"/>
        <end position="214"/>
    </location>
</feature>
<evidence type="ECO:0000313" key="12">
    <source>
        <dbReference type="EMBL" id="AGU14982.1"/>
    </source>
</evidence>
<dbReference type="NCBIfam" id="NF003592">
    <property type="entry name" value="PRK05254.1-5"/>
    <property type="match status" value="1"/>
</dbReference>
<dbReference type="SMART" id="SM00987">
    <property type="entry name" value="UreE_C"/>
    <property type="match status" value="1"/>
</dbReference>
<dbReference type="InterPro" id="IPR002043">
    <property type="entry name" value="UDG_fam1"/>
</dbReference>
<dbReference type="InterPro" id="IPR018085">
    <property type="entry name" value="Ura-DNA_Glyclase_AS"/>
</dbReference>
<keyword evidence="8" id="KW-0963">Cytoplasm</keyword>
<organism evidence="12 13">
    <name type="scientific">Corynebacterium argentoratense DSM 44202</name>
    <dbReference type="NCBI Taxonomy" id="1348662"/>
    <lineage>
        <taxon>Bacteria</taxon>
        <taxon>Bacillati</taxon>
        <taxon>Actinomycetota</taxon>
        <taxon>Actinomycetes</taxon>
        <taxon>Mycobacteriales</taxon>
        <taxon>Corynebacteriaceae</taxon>
        <taxon>Corynebacterium</taxon>
    </lineage>
</organism>
<dbReference type="SUPFAM" id="SSF52141">
    <property type="entry name" value="Uracil-DNA glycosylase-like"/>
    <property type="match status" value="1"/>
</dbReference>
<proteinExistence type="inferred from homology"/>
<evidence type="ECO:0000256" key="8">
    <source>
        <dbReference type="HAMAP-Rule" id="MF_00148"/>
    </source>
</evidence>
<comment type="function">
    <text evidence="2 8 10">Excises uracil residues from the DNA which can arise as a result of misincorporation of dUMP residues by DNA polymerase or due to deamination of cytosine.</text>
</comment>
<dbReference type="SMART" id="SM00986">
    <property type="entry name" value="UDG"/>
    <property type="match status" value="1"/>
</dbReference>
<dbReference type="KEGG" id="caz:CARG_04190"/>
<dbReference type="PANTHER" id="PTHR11264:SF0">
    <property type="entry name" value="URACIL-DNA GLYCOSYLASE"/>
    <property type="match status" value="1"/>
</dbReference>
<gene>
    <name evidence="8" type="primary">ung</name>
    <name evidence="12" type="ORF">CARG_04190</name>
</gene>
<evidence type="ECO:0000256" key="4">
    <source>
        <dbReference type="ARBA" id="ARBA00012030"/>
    </source>
</evidence>
<dbReference type="InterPro" id="IPR005122">
    <property type="entry name" value="Uracil-DNA_glycosylase-like"/>
</dbReference>
<dbReference type="RefSeq" id="WP_020976135.1">
    <property type="nucleotide sequence ID" value="NC_022198.1"/>
</dbReference>
<dbReference type="Pfam" id="PF03167">
    <property type="entry name" value="UDG"/>
    <property type="match status" value="1"/>
</dbReference>
<evidence type="ECO:0000256" key="3">
    <source>
        <dbReference type="ARBA" id="ARBA00008184"/>
    </source>
</evidence>